<evidence type="ECO:0000313" key="2">
    <source>
        <dbReference type="EMBL" id="SPX54065.1"/>
    </source>
</evidence>
<evidence type="ECO:0000256" key="1">
    <source>
        <dbReference type="SAM" id="MobiDB-lite"/>
    </source>
</evidence>
<dbReference type="AlphaFoldDB" id="A0A2X1QCC2"/>
<feature type="compositionally biased region" description="Basic and acidic residues" evidence="1">
    <location>
        <begin position="244"/>
        <end position="254"/>
    </location>
</feature>
<feature type="compositionally biased region" description="Basic residues" evidence="1">
    <location>
        <begin position="222"/>
        <end position="235"/>
    </location>
</feature>
<gene>
    <name evidence="2" type="ORF">NCTC9601_01199</name>
</gene>
<dbReference type="EMBL" id="UASN01000015">
    <property type="protein sequence ID" value="SPX54065.1"/>
    <property type="molecule type" value="Genomic_DNA"/>
</dbReference>
<reference evidence="2 3" key="1">
    <citation type="submission" date="2018-06" db="EMBL/GenBank/DDBJ databases">
        <authorList>
            <consortium name="Pathogen Informatics"/>
            <person name="Doyle S."/>
        </authorList>
    </citation>
    <scope>NUCLEOTIDE SEQUENCE [LARGE SCALE GENOMIC DNA]</scope>
    <source>
        <strain evidence="2 3">NCTC9601</strain>
    </source>
</reference>
<protein>
    <submittedName>
        <fullName evidence="2">Uncharacterized protein</fullName>
    </submittedName>
</protein>
<dbReference type="Proteomes" id="UP000251123">
    <property type="component" value="Unassembled WGS sequence"/>
</dbReference>
<organism evidence="2 3">
    <name type="scientific">Klebsiella pneumoniae</name>
    <dbReference type="NCBI Taxonomy" id="573"/>
    <lineage>
        <taxon>Bacteria</taxon>
        <taxon>Pseudomonadati</taxon>
        <taxon>Pseudomonadota</taxon>
        <taxon>Gammaproteobacteria</taxon>
        <taxon>Enterobacterales</taxon>
        <taxon>Enterobacteriaceae</taxon>
        <taxon>Klebsiella/Raoultella group</taxon>
        <taxon>Klebsiella</taxon>
        <taxon>Klebsiella pneumoniae complex</taxon>
    </lineage>
</organism>
<sequence length="254" mass="28701">MRIGPHHPPGDRIRRIRAKHQLSDAHPRLRRQAIGHRLPQPPLERLAGTLPVGQYHQFGEGGIGQFRSHRQVKARRALADIAGDNLRLRLPLQPVLNFRRRGAGLANRRPVRQLHFNQHFRTIGGGEKLLFHHAHAQDRHDKQRHHPGGHAPFVSNNPGQQPTEALIARGVIQRGVAGRRGLSVRQQVHPQPGGKNHRHHPGGNQRDTDDPEHIAGVLPRGGLRKSIRHKTHGRHQGTGQHGRGRYDSRHRPRL</sequence>
<feature type="region of interest" description="Disordered" evidence="1">
    <location>
        <begin position="182"/>
        <end position="254"/>
    </location>
</feature>
<feature type="region of interest" description="Disordered" evidence="1">
    <location>
        <begin position="137"/>
        <end position="159"/>
    </location>
</feature>
<proteinExistence type="predicted"/>
<evidence type="ECO:0000313" key="3">
    <source>
        <dbReference type="Proteomes" id="UP000251123"/>
    </source>
</evidence>
<name>A0A2X1QCC2_KLEPN</name>
<accession>A0A2X1QCC2</accession>